<proteinExistence type="predicted"/>
<evidence type="ECO:0000313" key="1">
    <source>
        <dbReference type="EMBL" id="QLQ31382.1"/>
    </source>
</evidence>
<dbReference type="KEGG" id="this:HZT40_06970"/>
<protein>
    <submittedName>
        <fullName evidence="1">Uncharacterized protein</fullName>
    </submittedName>
</protein>
<accession>A0A7L6AQL6</accession>
<gene>
    <name evidence="1" type="ORF">HZT40_06970</name>
</gene>
<dbReference type="AlphaFoldDB" id="A0A7L6AQL6"/>
<reference evidence="1" key="1">
    <citation type="submission" date="2020-06" db="EMBL/GenBank/DDBJ databases">
        <title>Analysis procedures for assessing recovery of high quality, complete, closed genomes from Nanopore long read metagenome sequencing.</title>
        <authorList>
            <person name="Bessarab I."/>
            <person name="Arumugam K."/>
            <person name="Haryono M."/>
            <person name="Liu X."/>
            <person name="Roy S."/>
            <person name="Zuniga-Montanez R.E."/>
            <person name="Qiu G."/>
            <person name="Drautz-Moses D.I."/>
            <person name="Law Y.Y."/>
            <person name="Wuertz S."/>
            <person name="Lauro F.M."/>
            <person name="Huson D.H."/>
            <person name="Williams R.B."/>
        </authorList>
    </citation>
    <scope>NUCLEOTIDE SEQUENCE [LARGE SCALE GENOMIC DNA]</scope>
    <source>
        <strain evidence="1">SSD2</strain>
    </source>
</reference>
<organism evidence="1 2">
    <name type="scientific">Candidatus Thiothrix singaporensis</name>
    <dbReference type="NCBI Taxonomy" id="2799669"/>
    <lineage>
        <taxon>Bacteria</taxon>
        <taxon>Pseudomonadati</taxon>
        <taxon>Pseudomonadota</taxon>
        <taxon>Gammaproteobacteria</taxon>
        <taxon>Thiotrichales</taxon>
        <taxon>Thiotrichaceae</taxon>
        <taxon>Thiothrix</taxon>
    </lineage>
</organism>
<name>A0A7L6AQL6_9GAMM</name>
<dbReference type="Proteomes" id="UP000510621">
    <property type="component" value="Chromosome"/>
</dbReference>
<sequence length="108" mass="12466">MAQKGAATNAKGKYREKLKRLNRHLIRCEIMNEDPFPGDILGQRERALRLFEDEKALDNMPDTGWTSVPINREELRCIKKPPPIKKFVILRGINPTNSGKCRNLPQLR</sequence>
<keyword evidence="2" id="KW-1185">Reference proteome</keyword>
<evidence type="ECO:0000313" key="2">
    <source>
        <dbReference type="Proteomes" id="UP000510621"/>
    </source>
</evidence>
<dbReference type="EMBL" id="CP059265">
    <property type="protein sequence ID" value="QLQ31382.1"/>
    <property type="molecule type" value="Genomic_DNA"/>
</dbReference>